<comment type="caution">
    <text evidence="3">The sequence shown here is derived from an EMBL/GenBank/DDBJ whole genome shotgun (WGS) entry which is preliminary data.</text>
</comment>
<sequence>MTEANGSLPSISDADFALTSKGMSGAERTAALKKLKDYLGYYRDNFLGYQVNQDLRSVAADLPELLKVHSNNIGDPFTDSNLMTHTKPLERAVLAYYAELWGAEPYRNTSANDPEELETAWGYVLSMGSSEGNVYGLLNARDYLTGKYLLARPHTLPDGSVSGVPKVSLAQAEPPKDNPNAHSPVIFFSHDTHYSVAKAAHTLNIPSFGEVGNRRYKADAQRVMGTGTWPKEVPSTGGDAGPGTIDVDKLVKAVDFFGGKGHPVVLVLNLGSTFKGAYDDVEGVLKRLGPVFTEHGMNERTVEQEDGTTDRRNAYWIHVDGALGANYLPFLRMAQDQKLVAREPRVPAFDFRLSNPGIHSIVSSGHKYPGSPWPCGVFMTRRKYQLQPPPLPAYVGSPDTTFAGSRNGFSAAVLWNFFAQHSYADQVTMVVRCHDTAVRTAEALRKVDEKLRAHGKEGLDVELSPHSLSVRFRMPAAKYVRKYSLANVAIATGHDTVKHYSHLFTMPHVTDALIKELVADLMREDAFPQEAEYQLEQAHLVTDMSVADADLSEVVAVAMDRGFA</sequence>
<comment type="similarity">
    <text evidence="1">Belongs to the group II decarboxylase family.</text>
</comment>
<keyword evidence="3" id="KW-0456">Lyase</keyword>
<name>A0A7Z0EIG7_9ACTN</name>
<dbReference type="Gene3D" id="3.40.640.10">
    <property type="entry name" value="Type I PLP-dependent aspartate aminotransferase-like (Major domain)"/>
    <property type="match status" value="1"/>
</dbReference>
<dbReference type="GO" id="GO:0004398">
    <property type="term" value="F:histidine decarboxylase activity"/>
    <property type="evidence" value="ECO:0007669"/>
    <property type="project" value="UniProtKB-EC"/>
</dbReference>
<dbReference type="InterPro" id="IPR015424">
    <property type="entry name" value="PyrdxlP-dep_Trfase"/>
</dbReference>
<dbReference type="SUPFAM" id="SSF53383">
    <property type="entry name" value="PLP-dependent transferases"/>
    <property type="match status" value="1"/>
</dbReference>
<dbReference type="RefSeq" id="WP_179820605.1">
    <property type="nucleotide sequence ID" value="NZ_JACCFS010000001.1"/>
</dbReference>
<reference evidence="3 4" key="1">
    <citation type="submission" date="2020-07" db="EMBL/GenBank/DDBJ databases">
        <title>Sequencing the genomes of 1000 actinobacteria strains.</title>
        <authorList>
            <person name="Klenk H.-P."/>
        </authorList>
    </citation>
    <scope>NUCLEOTIDE SEQUENCE [LARGE SCALE GENOMIC DNA]</scope>
    <source>
        <strain evidence="3 4">DSM 44442</strain>
    </source>
</reference>
<dbReference type="InterPro" id="IPR051151">
    <property type="entry name" value="Group_II_Decarboxylase"/>
</dbReference>
<dbReference type="AlphaFoldDB" id="A0A7Z0EIG7"/>
<gene>
    <name evidence="3" type="ORF">HNR10_000565</name>
</gene>
<protein>
    <submittedName>
        <fullName evidence="3">Histidine decarboxylase</fullName>
        <ecNumber evidence="3">4.1.1.22</ecNumber>
    </submittedName>
</protein>
<dbReference type="PANTHER" id="PTHR46101:SF18">
    <property type="entry name" value="HISTIDINE DECARBOXYLASE"/>
    <property type="match status" value="1"/>
</dbReference>
<keyword evidence="4" id="KW-1185">Reference proteome</keyword>
<proteinExistence type="inferred from homology"/>
<accession>A0A7Z0EIG7</accession>
<keyword evidence="2" id="KW-0210">Decarboxylase</keyword>
<organism evidence="3 4">
    <name type="scientific">Nocardiopsis aegyptia</name>
    <dbReference type="NCBI Taxonomy" id="220378"/>
    <lineage>
        <taxon>Bacteria</taxon>
        <taxon>Bacillati</taxon>
        <taxon>Actinomycetota</taxon>
        <taxon>Actinomycetes</taxon>
        <taxon>Streptosporangiales</taxon>
        <taxon>Nocardiopsidaceae</taxon>
        <taxon>Nocardiopsis</taxon>
    </lineage>
</organism>
<dbReference type="PANTHER" id="PTHR46101">
    <property type="match status" value="1"/>
</dbReference>
<dbReference type="EC" id="4.1.1.22" evidence="3"/>
<dbReference type="Proteomes" id="UP000572051">
    <property type="component" value="Unassembled WGS sequence"/>
</dbReference>
<evidence type="ECO:0000313" key="3">
    <source>
        <dbReference type="EMBL" id="NYJ32684.1"/>
    </source>
</evidence>
<evidence type="ECO:0000313" key="4">
    <source>
        <dbReference type="Proteomes" id="UP000572051"/>
    </source>
</evidence>
<evidence type="ECO:0000256" key="1">
    <source>
        <dbReference type="ARBA" id="ARBA00009533"/>
    </source>
</evidence>
<dbReference type="EMBL" id="JACCFS010000001">
    <property type="protein sequence ID" value="NYJ32684.1"/>
    <property type="molecule type" value="Genomic_DNA"/>
</dbReference>
<dbReference type="InterPro" id="IPR015421">
    <property type="entry name" value="PyrdxlP-dep_Trfase_major"/>
</dbReference>
<evidence type="ECO:0000256" key="2">
    <source>
        <dbReference type="ARBA" id="ARBA00022793"/>
    </source>
</evidence>